<evidence type="ECO:0000313" key="1">
    <source>
        <dbReference type="EMBL" id="KAK4802307.1"/>
    </source>
</evidence>
<name>A0AAN7RFR0_TRANT</name>
<organism evidence="1 2">
    <name type="scientific">Trapa natans</name>
    <name type="common">Water chestnut</name>
    <dbReference type="NCBI Taxonomy" id="22666"/>
    <lineage>
        <taxon>Eukaryota</taxon>
        <taxon>Viridiplantae</taxon>
        <taxon>Streptophyta</taxon>
        <taxon>Embryophyta</taxon>
        <taxon>Tracheophyta</taxon>
        <taxon>Spermatophyta</taxon>
        <taxon>Magnoliopsida</taxon>
        <taxon>eudicotyledons</taxon>
        <taxon>Gunneridae</taxon>
        <taxon>Pentapetalae</taxon>
        <taxon>rosids</taxon>
        <taxon>malvids</taxon>
        <taxon>Myrtales</taxon>
        <taxon>Lythraceae</taxon>
        <taxon>Trapa</taxon>
    </lineage>
</organism>
<dbReference type="AlphaFoldDB" id="A0AAN7RFR0"/>
<reference evidence="1 2" key="1">
    <citation type="journal article" date="2023" name="Hortic Res">
        <title>Pangenome of water caltrop reveals structural variations and asymmetric subgenome divergence after allopolyploidization.</title>
        <authorList>
            <person name="Zhang X."/>
            <person name="Chen Y."/>
            <person name="Wang L."/>
            <person name="Yuan Y."/>
            <person name="Fang M."/>
            <person name="Shi L."/>
            <person name="Lu R."/>
            <person name="Comes H.P."/>
            <person name="Ma Y."/>
            <person name="Chen Y."/>
            <person name="Huang G."/>
            <person name="Zhou Y."/>
            <person name="Zheng Z."/>
            <person name="Qiu Y."/>
        </authorList>
    </citation>
    <scope>NUCLEOTIDE SEQUENCE [LARGE SCALE GENOMIC DNA]</scope>
    <source>
        <strain evidence="1">F231</strain>
    </source>
</reference>
<evidence type="ECO:0000313" key="2">
    <source>
        <dbReference type="Proteomes" id="UP001346149"/>
    </source>
</evidence>
<accession>A0AAN7RFR0</accession>
<sequence length="126" mass="14210">MKLANICNFFVQKIICNFIKIFITYILKIGFFIHDVCSLDKGQSASSVSSAELHSALGGQTWQSLFTLSYSRVFSQLCDQALLEAEASISKNVQVRLLLRNLIQLWNFMARFTRACMEPETSLCSG</sequence>
<dbReference type="EMBL" id="JAXQNO010000002">
    <property type="protein sequence ID" value="KAK4802307.1"/>
    <property type="molecule type" value="Genomic_DNA"/>
</dbReference>
<keyword evidence="2" id="KW-1185">Reference proteome</keyword>
<gene>
    <name evidence="1" type="ORF">SAY86_000510</name>
</gene>
<comment type="caution">
    <text evidence="1">The sequence shown here is derived from an EMBL/GenBank/DDBJ whole genome shotgun (WGS) entry which is preliminary data.</text>
</comment>
<protein>
    <submittedName>
        <fullName evidence="1">Uncharacterized protein</fullName>
    </submittedName>
</protein>
<dbReference type="Proteomes" id="UP001346149">
    <property type="component" value="Unassembled WGS sequence"/>
</dbReference>
<proteinExistence type="predicted"/>